<evidence type="ECO:0000313" key="15">
    <source>
        <dbReference type="Proteomes" id="UP000324705"/>
    </source>
</evidence>
<evidence type="ECO:0000256" key="6">
    <source>
        <dbReference type="ARBA" id="ARBA00022723"/>
    </source>
</evidence>
<evidence type="ECO:0000256" key="11">
    <source>
        <dbReference type="PIRSR" id="PIRSR602401-1"/>
    </source>
</evidence>
<dbReference type="GO" id="GO:0016705">
    <property type="term" value="F:oxidoreductase activity, acting on paired donors, with incorporation or reduction of molecular oxygen"/>
    <property type="evidence" value="ECO:0007669"/>
    <property type="project" value="InterPro"/>
</dbReference>
<evidence type="ECO:0000256" key="5">
    <source>
        <dbReference type="ARBA" id="ARBA00022692"/>
    </source>
</evidence>
<protein>
    <submittedName>
        <fullName evidence="14">Uncharacterized protein</fullName>
    </submittedName>
</protein>
<keyword evidence="7 13" id="KW-1133">Transmembrane helix</keyword>
<dbReference type="PROSITE" id="PS00086">
    <property type="entry name" value="CYTOCHROME_P450"/>
    <property type="match status" value="1"/>
</dbReference>
<name>A0A9R0V412_TRITD</name>
<evidence type="ECO:0000256" key="8">
    <source>
        <dbReference type="ARBA" id="ARBA00023002"/>
    </source>
</evidence>
<dbReference type="PRINTS" id="PR00463">
    <property type="entry name" value="EP450I"/>
</dbReference>
<dbReference type="Proteomes" id="UP000324705">
    <property type="component" value="Chromosome 1A"/>
</dbReference>
<keyword evidence="9 11" id="KW-0408">Iron</keyword>
<feature type="transmembrane region" description="Helical" evidence="13">
    <location>
        <begin position="38"/>
        <end position="56"/>
    </location>
</feature>
<dbReference type="GO" id="GO:0020037">
    <property type="term" value="F:heme binding"/>
    <property type="evidence" value="ECO:0007669"/>
    <property type="project" value="InterPro"/>
</dbReference>
<keyword evidence="6 11" id="KW-0479">Metal-binding</keyword>
<comment type="cofactor">
    <cofactor evidence="1 11">
        <name>heme</name>
        <dbReference type="ChEBI" id="CHEBI:30413"/>
    </cofactor>
</comment>
<gene>
    <name evidence="14" type="ORF">TRITD_1Av1G227490</name>
</gene>
<keyword evidence="4 11" id="KW-0349">Heme</keyword>
<evidence type="ECO:0000256" key="13">
    <source>
        <dbReference type="SAM" id="Phobius"/>
    </source>
</evidence>
<proteinExistence type="inferred from homology"/>
<dbReference type="InterPro" id="IPR036396">
    <property type="entry name" value="Cyt_P450_sf"/>
</dbReference>
<dbReference type="Gramene" id="TRITD1Av1G227490.1">
    <property type="protein sequence ID" value="TRITD1Av1G227490.1"/>
    <property type="gene ID" value="TRITD1Av1G227490"/>
</dbReference>
<organism evidence="14 15">
    <name type="scientific">Triticum turgidum subsp. durum</name>
    <name type="common">Durum wheat</name>
    <name type="synonym">Triticum durum</name>
    <dbReference type="NCBI Taxonomy" id="4567"/>
    <lineage>
        <taxon>Eukaryota</taxon>
        <taxon>Viridiplantae</taxon>
        <taxon>Streptophyta</taxon>
        <taxon>Embryophyta</taxon>
        <taxon>Tracheophyta</taxon>
        <taxon>Spermatophyta</taxon>
        <taxon>Magnoliopsida</taxon>
        <taxon>Liliopsida</taxon>
        <taxon>Poales</taxon>
        <taxon>Poaceae</taxon>
        <taxon>BOP clade</taxon>
        <taxon>Pooideae</taxon>
        <taxon>Triticodae</taxon>
        <taxon>Triticeae</taxon>
        <taxon>Triticinae</taxon>
        <taxon>Triticum</taxon>
    </lineage>
</organism>
<evidence type="ECO:0000256" key="9">
    <source>
        <dbReference type="ARBA" id="ARBA00023004"/>
    </source>
</evidence>
<comment type="similarity">
    <text evidence="3 12">Belongs to the cytochrome P450 family.</text>
</comment>
<dbReference type="InterPro" id="IPR017972">
    <property type="entry name" value="Cyt_P450_CS"/>
</dbReference>
<feature type="binding site" description="axial binding residue" evidence="11">
    <location>
        <position position="474"/>
    </location>
    <ligand>
        <name>heme</name>
        <dbReference type="ChEBI" id="CHEBI:30413"/>
    </ligand>
    <ligandPart>
        <name>Fe</name>
        <dbReference type="ChEBI" id="CHEBI:18248"/>
    </ligandPart>
</feature>
<evidence type="ECO:0000256" key="4">
    <source>
        <dbReference type="ARBA" id="ARBA00022617"/>
    </source>
</evidence>
<dbReference type="OMA" id="HEYALTK"/>
<dbReference type="InterPro" id="IPR002401">
    <property type="entry name" value="Cyt_P450_E_grp-I"/>
</dbReference>
<dbReference type="Pfam" id="PF00067">
    <property type="entry name" value="p450"/>
    <property type="match status" value="1"/>
</dbReference>
<keyword evidence="10 12" id="KW-0503">Monooxygenase</keyword>
<dbReference type="GO" id="GO:0005506">
    <property type="term" value="F:iron ion binding"/>
    <property type="evidence" value="ECO:0007669"/>
    <property type="project" value="InterPro"/>
</dbReference>
<dbReference type="PRINTS" id="PR00385">
    <property type="entry name" value="P450"/>
</dbReference>
<dbReference type="PANTHER" id="PTHR47955:SF14">
    <property type="entry name" value="OS01G0543600 PROTEIN"/>
    <property type="match status" value="1"/>
</dbReference>
<reference evidence="14 15" key="1">
    <citation type="submission" date="2017-09" db="EMBL/GenBank/DDBJ databases">
        <authorList>
            <consortium name="International Durum Wheat Genome Sequencing Consortium (IDWGSC)"/>
            <person name="Milanesi L."/>
        </authorList>
    </citation>
    <scope>NUCLEOTIDE SEQUENCE [LARGE SCALE GENOMIC DNA]</scope>
    <source>
        <strain evidence="15">cv. Svevo</strain>
    </source>
</reference>
<evidence type="ECO:0000256" key="12">
    <source>
        <dbReference type="RuleBase" id="RU000461"/>
    </source>
</evidence>
<dbReference type="CDD" id="cd11072">
    <property type="entry name" value="CYP71-like"/>
    <property type="match status" value="1"/>
</dbReference>
<dbReference type="EMBL" id="LT934111">
    <property type="protein sequence ID" value="VAH11636.1"/>
    <property type="molecule type" value="Genomic_DNA"/>
</dbReference>
<dbReference type="FunFam" id="1.10.630.10:FF:000055">
    <property type="entry name" value="Cytochrome P450 71A26"/>
    <property type="match status" value="1"/>
</dbReference>
<comment type="pathway">
    <text evidence="2">Secondary metabolite biosynthesis.</text>
</comment>
<dbReference type="SUPFAM" id="SSF48264">
    <property type="entry name" value="Cytochrome P450"/>
    <property type="match status" value="1"/>
</dbReference>
<evidence type="ECO:0000256" key="1">
    <source>
        <dbReference type="ARBA" id="ARBA00001971"/>
    </source>
</evidence>
<sequence>MASMAIKGVACDKKSTWPMQATMAALLQQLMQATLPQALLLLFFPLALVLLHYLVITGRSGRSSHGCRLPPSPPRLPVIGHLHLVGFLPHVNLRRLAMRYGPDYMLIHLGSVPTLVVSSPRAAQAVMRTHDHVFASRPTSTLANTLMTASLDVAFAVYGDHWRQAKRLLSTHLLTVKKVSSYRPGREEEARLVVAKIAKATVSCEAMDMRDLIYSFTTDVVCRAVSSNLFKVDGRNRLLRELIDASGALIGGVNLEDFYPGLVRVGFIKRAVCARADKLKKRWDELLDKVVDEHQENTVQQREPDFIDSLLSCQHEYALTKDHIKAMLIDIFFGATDSTSMLIESVMAELISNPQVMSKLQAELRSKIPKGKEIVTEDDLATMTYLKAVIKETFRLHPPAPLLGPHLSMDNVHIDGYIVPAHIPVLVNAWAIGRDPSTWEDPEKFMPERFLKVDIDYKGNNFELLPFGTGRRMCPGINFSMSTYELMLGNLLYHFDWELPAPRVAGGMGVDMTEVFRLTVHRKEMLLLIPRTRT</sequence>
<keyword evidence="8 12" id="KW-0560">Oxidoreductase</keyword>
<dbReference type="Gene3D" id="1.10.630.10">
    <property type="entry name" value="Cytochrome P450"/>
    <property type="match status" value="1"/>
</dbReference>
<dbReference type="GO" id="GO:0004497">
    <property type="term" value="F:monooxygenase activity"/>
    <property type="evidence" value="ECO:0007669"/>
    <property type="project" value="UniProtKB-KW"/>
</dbReference>
<keyword evidence="15" id="KW-1185">Reference proteome</keyword>
<accession>A0A9R0V412</accession>
<evidence type="ECO:0000256" key="7">
    <source>
        <dbReference type="ARBA" id="ARBA00022989"/>
    </source>
</evidence>
<dbReference type="InterPro" id="IPR001128">
    <property type="entry name" value="Cyt_P450"/>
</dbReference>
<keyword evidence="5 13" id="KW-0812">Transmembrane</keyword>
<dbReference type="AlphaFoldDB" id="A0A9R0V412"/>
<evidence type="ECO:0000256" key="10">
    <source>
        <dbReference type="ARBA" id="ARBA00023033"/>
    </source>
</evidence>
<evidence type="ECO:0000256" key="3">
    <source>
        <dbReference type="ARBA" id="ARBA00010617"/>
    </source>
</evidence>
<evidence type="ECO:0000256" key="2">
    <source>
        <dbReference type="ARBA" id="ARBA00005179"/>
    </source>
</evidence>
<keyword evidence="13" id="KW-0472">Membrane</keyword>
<dbReference type="PANTHER" id="PTHR47955">
    <property type="entry name" value="CYTOCHROME P450 FAMILY 71 PROTEIN"/>
    <property type="match status" value="1"/>
</dbReference>
<evidence type="ECO:0000313" key="14">
    <source>
        <dbReference type="EMBL" id="VAH11636.1"/>
    </source>
</evidence>